<accession>A0A5C6N6P2</accession>
<gene>
    <name evidence="14" type="ORF">D4764_04G0001170</name>
</gene>
<evidence type="ECO:0000256" key="4">
    <source>
        <dbReference type="ARBA" id="ARBA00022454"/>
    </source>
</evidence>
<keyword evidence="8 12" id="KW-0175">Coiled coil</keyword>
<dbReference type="Gene3D" id="1.10.418.60">
    <property type="entry name" value="Ncd80 complex, Nuf2 subunit"/>
    <property type="match status" value="1"/>
</dbReference>
<dbReference type="GO" id="GO:0007052">
    <property type="term" value="P:mitotic spindle organization"/>
    <property type="evidence" value="ECO:0007669"/>
    <property type="project" value="TreeGrafter"/>
</dbReference>
<evidence type="ECO:0000256" key="11">
    <source>
        <dbReference type="ARBA" id="ARBA00023328"/>
    </source>
</evidence>
<dbReference type="EMBL" id="RHFK02000017">
    <property type="protein sequence ID" value="TWW61470.1"/>
    <property type="molecule type" value="Genomic_DNA"/>
</dbReference>
<evidence type="ECO:0000256" key="9">
    <source>
        <dbReference type="ARBA" id="ARBA00023242"/>
    </source>
</evidence>
<dbReference type="GO" id="GO:0005634">
    <property type="term" value="C:nucleus"/>
    <property type="evidence" value="ECO:0007669"/>
    <property type="project" value="UniProtKB-SubCell"/>
</dbReference>
<evidence type="ECO:0000313" key="14">
    <source>
        <dbReference type="EMBL" id="TWW61470.1"/>
    </source>
</evidence>
<dbReference type="Proteomes" id="UP000324091">
    <property type="component" value="Chromosome 4"/>
</dbReference>
<evidence type="ECO:0000313" key="15">
    <source>
        <dbReference type="Proteomes" id="UP000324091"/>
    </source>
</evidence>
<proteinExistence type="inferred from homology"/>
<evidence type="ECO:0000256" key="8">
    <source>
        <dbReference type="ARBA" id="ARBA00023054"/>
    </source>
</evidence>
<evidence type="ECO:0000256" key="2">
    <source>
        <dbReference type="ARBA" id="ARBA00004629"/>
    </source>
</evidence>
<dbReference type="GO" id="GO:0051315">
    <property type="term" value="P:attachment of mitotic spindle microtubules to kinetochore"/>
    <property type="evidence" value="ECO:0007669"/>
    <property type="project" value="TreeGrafter"/>
</dbReference>
<keyword evidence="4" id="KW-0158">Chromosome</keyword>
<organism evidence="14 15">
    <name type="scientific">Takifugu flavidus</name>
    <name type="common">sansaifugu</name>
    <dbReference type="NCBI Taxonomy" id="433684"/>
    <lineage>
        <taxon>Eukaryota</taxon>
        <taxon>Metazoa</taxon>
        <taxon>Chordata</taxon>
        <taxon>Craniata</taxon>
        <taxon>Vertebrata</taxon>
        <taxon>Euteleostomi</taxon>
        <taxon>Actinopterygii</taxon>
        <taxon>Neopterygii</taxon>
        <taxon>Teleostei</taxon>
        <taxon>Neoteleostei</taxon>
        <taxon>Acanthomorphata</taxon>
        <taxon>Eupercaria</taxon>
        <taxon>Tetraodontiformes</taxon>
        <taxon>Tetradontoidea</taxon>
        <taxon>Tetraodontidae</taxon>
        <taxon>Takifugu</taxon>
    </lineage>
</organism>
<dbReference type="GO" id="GO:0051301">
    <property type="term" value="P:cell division"/>
    <property type="evidence" value="ECO:0007669"/>
    <property type="project" value="UniProtKB-KW"/>
</dbReference>
<evidence type="ECO:0000256" key="10">
    <source>
        <dbReference type="ARBA" id="ARBA00023306"/>
    </source>
</evidence>
<evidence type="ECO:0000256" key="3">
    <source>
        <dbReference type="ARBA" id="ARBA00005498"/>
    </source>
</evidence>
<dbReference type="GO" id="GO:0044877">
    <property type="term" value="F:protein-containing complex binding"/>
    <property type="evidence" value="ECO:0007669"/>
    <property type="project" value="TreeGrafter"/>
</dbReference>
<keyword evidence="6" id="KW-0498">Mitosis</keyword>
<evidence type="ECO:0000256" key="6">
    <source>
        <dbReference type="ARBA" id="ARBA00022776"/>
    </source>
</evidence>
<comment type="caution">
    <text evidence="14">The sequence shown here is derived from an EMBL/GenBank/DDBJ whole genome shotgun (WGS) entry which is preliminary data.</text>
</comment>
<keyword evidence="11" id="KW-0137">Centromere</keyword>
<dbReference type="AlphaFoldDB" id="A0A5C6N6P2"/>
<protein>
    <submittedName>
        <fullName evidence="14">Kinetochore protein</fullName>
    </submittedName>
</protein>
<dbReference type="InterPro" id="IPR038275">
    <property type="entry name" value="Nuf2_N_sf"/>
</dbReference>
<keyword evidence="9" id="KW-0539">Nucleus</keyword>
<feature type="domain" description="Kinetochore protein Nuf2 N-terminal" evidence="13">
    <location>
        <begin position="43"/>
        <end position="184"/>
    </location>
</feature>
<comment type="similarity">
    <text evidence="3">Belongs to the NUF2 family.</text>
</comment>
<dbReference type="PANTHER" id="PTHR21650">
    <property type="entry name" value="MEMBRALIN/KINETOCHORE PROTEIN NUF2"/>
    <property type="match status" value="1"/>
</dbReference>
<evidence type="ECO:0000256" key="7">
    <source>
        <dbReference type="ARBA" id="ARBA00022838"/>
    </source>
</evidence>
<evidence type="ECO:0000256" key="12">
    <source>
        <dbReference type="SAM" id="Coils"/>
    </source>
</evidence>
<keyword evidence="10" id="KW-0131">Cell cycle</keyword>
<feature type="coiled-coil region" evidence="12">
    <location>
        <begin position="254"/>
        <end position="344"/>
    </location>
</feature>
<dbReference type="PANTHER" id="PTHR21650:SF2">
    <property type="entry name" value="KINETOCHORE PROTEIN NUF2"/>
    <property type="match status" value="1"/>
</dbReference>
<dbReference type="FunFam" id="1.10.418.60:FF:000007">
    <property type="entry name" value="NDC80 kinetochore complex component NUF2"/>
    <property type="match status" value="1"/>
</dbReference>
<dbReference type="GO" id="GO:0051383">
    <property type="term" value="P:kinetochore organization"/>
    <property type="evidence" value="ECO:0007669"/>
    <property type="project" value="TreeGrafter"/>
</dbReference>
<dbReference type="GO" id="GO:0045132">
    <property type="term" value="P:meiotic chromosome segregation"/>
    <property type="evidence" value="ECO:0007669"/>
    <property type="project" value="TreeGrafter"/>
</dbReference>
<feature type="coiled-coil region" evidence="12">
    <location>
        <begin position="415"/>
        <end position="449"/>
    </location>
</feature>
<evidence type="ECO:0000256" key="1">
    <source>
        <dbReference type="ARBA" id="ARBA00004123"/>
    </source>
</evidence>
<keyword evidence="15" id="KW-1185">Reference proteome</keyword>
<dbReference type="GO" id="GO:0031262">
    <property type="term" value="C:Ndc80 complex"/>
    <property type="evidence" value="ECO:0007669"/>
    <property type="project" value="InterPro"/>
</dbReference>
<keyword evidence="5" id="KW-0132">Cell division</keyword>
<dbReference type="Pfam" id="PF03800">
    <property type="entry name" value="Nuf2"/>
    <property type="match status" value="1"/>
</dbReference>
<evidence type="ECO:0000259" key="13">
    <source>
        <dbReference type="Pfam" id="PF03800"/>
    </source>
</evidence>
<dbReference type="InterPro" id="IPR005549">
    <property type="entry name" value="Kinetochore_Nuf2_N"/>
</dbReference>
<keyword evidence="7" id="KW-0995">Kinetochore</keyword>
<name>A0A5C6N6P2_9TELE</name>
<evidence type="ECO:0000256" key="5">
    <source>
        <dbReference type="ARBA" id="ARBA00022618"/>
    </source>
</evidence>
<reference evidence="14 15" key="1">
    <citation type="submission" date="2019-04" db="EMBL/GenBank/DDBJ databases">
        <title>Chromosome genome assembly for Takifugu flavidus.</title>
        <authorList>
            <person name="Xiao S."/>
        </authorList>
    </citation>
    <scope>NUCLEOTIDE SEQUENCE [LARGE SCALE GENOMIC DNA]</scope>
    <source>
        <strain evidence="14">HTHZ2018</strain>
        <tissue evidence="14">Muscle</tissue>
    </source>
</reference>
<comment type="subcellular location">
    <subcellularLocation>
        <location evidence="2">Chromosome</location>
        <location evidence="2">Centromere</location>
        <location evidence="2">Kinetochore</location>
    </subcellularLocation>
    <subcellularLocation>
        <location evidence="1">Nucleus</location>
    </subcellularLocation>
</comment>
<sequence length="493" mass="57396">MLQMFHQPVMLAPSPVLRCAGEQAKLRMLTDSTGSSVSTMTENTFPVYSVDVIVNFYRTEILTSQEAKHLSKSDLTPVPKPEAVQTLYMRVLHLLYRFRPECHSMVPLLENIQYPQYYEGATAITSVYIRMLQFLPMCLVYDFSLNDLLAPKKQRTLTILSAIMNFFHFRKQRMELMLEKQAKYRADMDRLQAYTKSNLDMEKKIEIMMVIPPEQQAEADELAAALAELQTATMHECQEVNARNDSIAERKTIIAEKTQKLAQVKVDVSNLKEDIGRFKSQIVESPEELKSQMEKMRENVKNIKISIEDSDERVVELQNMVQSVTHTEAEIQQMYNLLQDLESSMNGTKHRQEEQLELTAQYEKKQKELKNLCVEEGQLRRALAMRLDKESKQNIRRQKKKDMKEQHVQDVLGQCNQIHQKREEMAERIQEITGETQQLKAKIQSLRDVCSKETERAQALYDTLSTSMDELHRRIQAHVVDLKRDVTKMSEHF</sequence>